<keyword evidence="1" id="KW-0696">RNA-directed RNA polymerase</keyword>
<keyword evidence="1" id="KW-0694">RNA-binding</keyword>
<comment type="catalytic activity">
    <reaction evidence="1">
        <text>RNA(n) + a ribonucleoside 5'-triphosphate = RNA(n+1) + diphosphate</text>
        <dbReference type="Rhea" id="RHEA:21248"/>
        <dbReference type="Rhea" id="RHEA-COMP:14527"/>
        <dbReference type="Rhea" id="RHEA-COMP:17342"/>
        <dbReference type="ChEBI" id="CHEBI:33019"/>
        <dbReference type="ChEBI" id="CHEBI:61557"/>
        <dbReference type="ChEBI" id="CHEBI:140395"/>
        <dbReference type="EC" id="2.7.7.48"/>
    </reaction>
</comment>
<dbReference type="EC" id="2.7.7.48" evidence="1"/>
<dbReference type="PANTHER" id="PTHR23079">
    <property type="entry name" value="RNA-DEPENDENT RNA POLYMERASE"/>
    <property type="match status" value="1"/>
</dbReference>
<gene>
    <name evidence="3" type="ORF">PGT21_011158</name>
</gene>
<evidence type="ECO:0000259" key="2">
    <source>
        <dbReference type="Pfam" id="PF05183"/>
    </source>
</evidence>
<comment type="caution">
    <text evidence="3">The sequence shown here is derived from an EMBL/GenBank/DDBJ whole genome shotgun (WGS) entry which is preliminary data.</text>
</comment>
<feature type="domain" description="RDRP core" evidence="2">
    <location>
        <begin position="443"/>
        <end position="893"/>
    </location>
</feature>
<feature type="domain" description="RDRP core" evidence="2">
    <location>
        <begin position="200"/>
        <end position="363"/>
    </location>
</feature>
<dbReference type="OrthoDB" id="10055769at2759"/>
<dbReference type="InterPro" id="IPR057596">
    <property type="entry name" value="RDRP_core"/>
</dbReference>
<organism evidence="3 4">
    <name type="scientific">Puccinia graminis f. sp. tritici</name>
    <dbReference type="NCBI Taxonomy" id="56615"/>
    <lineage>
        <taxon>Eukaryota</taxon>
        <taxon>Fungi</taxon>
        <taxon>Dikarya</taxon>
        <taxon>Basidiomycota</taxon>
        <taxon>Pucciniomycotina</taxon>
        <taxon>Pucciniomycetes</taxon>
        <taxon>Pucciniales</taxon>
        <taxon>Pucciniaceae</taxon>
        <taxon>Puccinia</taxon>
    </lineage>
</organism>
<proteinExistence type="inferred from homology"/>
<dbReference type="GO" id="GO:0003723">
    <property type="term" value="F:RNA binding"/>
    <property type="evidence" value="ECO:0007669"/>
    <property type="project" value="UniProtKB-KW"/>
</dbReference>
<dbReference type="Proteomes" id="UP000324748">
    <property type="component" value="Unassembled WGS sequence"/>
</dbReference>
<dbReference type="PANTHER" id="PTHR23079:SF55">
    <property type="entry name" value="RNA-DIRECTED RNA POLYMERASE"/>
    <property type="match status" value="1"/>
</dbReference>
<reference evidence="3 4" key="1">
    <citation type="submission" date="2019-05" db="EMBL/GenBank/DDBJ databases">
        <title>Emergence of the Ug99 lineage of the wheat stem rust pathogen through somatic hybridization.</title>
        <authorList>
            <person name="Li F."/>
            <person name="Upadhyaya N.M."/>
            <person name="Sperschneider J."/>
            <person name="Matny O."/>
            <person name="Nguyen-Phuc H."/>
            <person name="Mago R."/>
            <person name="Raley C."/>
            <person name="Miller M.E."/>
            <person name="Silverstein K.A.T."/>
            <person name="Henningsen E."/>
            <person name="Hirsch C.D."/>
            <person name="Visser B."/>
            <person name="Pretorius Z.A."/>
            <person name="Steffenson B.J."/>
            <person name="Schwessinger B."/>
            <person name="Dodds P.N."/>
            <person name="Figueroa M."/>
        </authorList>
    </citation>
    <scope>NUCLEOTIDE SEQUENCE [LARGE SCALE GENOMIC DNA]</scope>
    <source>
        <strain evidence="3">21-0</strain>
    </source>
</reference>
<protein>
    <recommendedName>
        <fullName evidence="1">RNA-dependent RNA polymerase</fullName>
        <ecNumber evidence="1">2.7.7.48</ecNumber>
    </recommendedName>
</protein>
<name>A0A5B0MR63_PUCGR</name>
<keyword evidence="1" id="KW-0808">Transferase</keyword>
<dbReference type="GO" id="GO:0031380">
    <property type="term" value="C:nuclear RNA-directed RNA polymerase complex"/>
    <property type="evidence" value="ECO:0007669"/>
    <property type="project" value="TreeGrafter"/>
</dbReference>
<sequence>MPSLTLTHTVAPIIGVKRESEAPLINPKRRAEVPDIIEIDNFPDVADGARVQSVAHTSHLEDGARVRSVAQNHRGVNPEAATQYFDRDIEKELAQLDNHIIKWEVARSIFSYPVEDQRKVLASDLPSDPRDLNLTTIVPGCGVDYDYDMQMSTVIDQIKHEMKSEENPTDESPIQRLIRSGDVRFAIDLSLSETGWRSKMTNARLATSNELLRTYGSDCWIQFHLSEAMLFQIQWSGRRIGVGNEMWQFFHRPLRFCHRVYRSALVKDECVWFFTSPMNCPRPMYTTDMIQKQLPLELNPTMKISKFNSRLQLGLSTTTPNIKFNLNQIRRVPDIYTSSLRISKELMSDIATKLGLSYVPSAISGAHKVTEANYVGQKYSWALFDPVGLPGQILLQVWSNDHISNGLIKFFKFQFSIPVYVPSSRRWKDVQCDIVVPRMRIEIRKGKPTDEVMMTDGAAAIGWGAALGIKKALGLSYLPAAYQARILKSKGLWYLSRDLDKDGFWIEIRDSQWKGDVRCKPGDAITFNICNFSTRAKAGHVNRQSIPVIVSRNVPVSVFTDRQREAFKAVLDELTSTNPVHLSQALEVHGHLLNLKAKRLTTTTNSFVRKEVDEVGVTWEKYSNRPCNAMEEIVELLKSGFTARNNRVVDRLNVAGKQICDKMMNFKVEISSSATIYAIPDPTGTLKEGEVFLRLSRFRDPKTSVPVNILKGDCVVARSPCVLPTDARKVKAVTNQRLACYEDVLVCSIQGKKSLLDYLSGGDYDGDVVIVIWDDAFTKNFVNADDKHLLPTEKYNNFFSDTVALAASGRGSGLPTMKVQDFINLKHEHGTFDREFRRAQLVSLFQPVAFGRYSRMYKVCEYLFGISHPLTMKMGYVYTKCLDAAKQGTILKAEADYDLKQEFEEAIGGLKNGVIPLPYWTSYVDISKDEGSREWNTGSRENERHYLPLKKDHVLEAIASTSQEEGHKFLFTLKNLEVDSNDPCLSLPWQEFEKTVKSNLKHAHTLLDFIKSNAEECYDQYQHALYRECSQYKLSSTWKESRPEKFNFEAAGRTFWVDGRFENAVKAVENDRHSLTFLRGKGIIEYNNIRASALAAIAPEQDFFPFHVVFNELCQIRASAAEICFQAQSGIHRIGHCPKSFAPEFWQAMMTKKSLLPPEKSTIL</sequence>
<dbReference type="GO" id="GO:0003968">
    <property type="term" value="F:RNA-directed RNA polymerase activity"/>
    <property type="evidence" value="ECO:0007669"/>
    <property type="project" value="UniProtKB-KW"/>
</dbReference>
<dbReference type="AlphaFoldDB" id="A0A5B0MR63"/>
<evidence type="ECO:0000313" key="4">
    <source>
        <dbReference type="Proteomes" id="UP000324748"/>
    </source>
</evidence>
<keyword evidence="4" id="KW-1185">Reference proteome</keyword>
<evidence type="ECO:0000256" key="1">
    <source>
        <dbReference type="RuleBase" id="RU363098"/>
    </source>
</evidence>
<comment type="similarity">
    <text evidence="1">Belongs to the RdRP family.</text>
</comment>
<dbReference type="GO" id="GO:0030422">
    <property type="term" value="P:siRNA processing"/>
    <property type="evidence" value="ECO:0007669"/>
    <property type="project" value="TreeGrafter"/>
</dbReference>
<keyword evidence="1" id="KW-0548">Nucleotidyltransferase</keyword>
<dbReference type="EMBL" id="VSWC01000132">
    <property type="protein sequence ID" value="KAA1079431.1"/>
    <property type="molecule type" value="Genomic_DNA"/>
</dbReference>
<accession>A0A5B0MR63</accession>
<dbReference type="InterPro" id="IPR007855">
    <property type="entry name" value="RDRP"/>
</dbReference>
<dbReference type="Pfam" id="PF05183">
    <property type="entry name" value="RdRP"/>
    <property type="match status" value="2"/>
</dbReference>
<evidence type="ECO:0000313" key="3">
    <source>
        <dbReference type="EMBL" id="KAA1079431.1"/>
    </source>
</evidence>